<feature type="transmembrane region" description="Helical" evidence="2">
    <location>
        <begin position="46"/>
        <end position="63"/>
    </location>
</feature>
<evidence type="ECO:0000256" key="1">
    <source>
        <dbReference type="PROSITE-ProRule" id="PRU00023"/>
    </source>
</evidence>
<dbReference type="InterPro" id="IPR036770">
    <property type="entry name" value="Ankyrin_rpt-contain_sf"/>
</dbReference>
<dbReference type="Pfam" id="PF13857">
    <property type="entry name" value="Ank_5"/>
    <property type="match status" value="1"/>
</dbReference>
<keyword evidence="2" id="KW-1133">Transmembrane helix</keyword>
<evidence type="ECO:0000313" key="4">
    <source>
        <dbReference type="Proteomes" id="UP000317355"/>
    </source>
</evidence>
<keyword evidence="2" id="KW-0472">Membrane</keyword>
<dbReference type="SMART" id="SM00248">
    <property type="entry name" value="ANK"/>
    <property type="match status" value="4"/>
</dbReference>
<dbReference type="SUPFAM" id="SSF48403">
    <property type="entry name" value="Ankyrin repeat"/>
    <property type="match status" value="1"/>
</dbReference>
<protein>
    <submittedName>
        <fullName evidence="3">Uncharacterized protein</fullName>
    </submittedName>
</protein>
<gene>
    <name evidence="3" type="ORF">FHK82_14800</name>
</gene>
<organism evidence="3 4">
    <name type="scientific">Sedimenticola thiotaurini</name>
    <dbReference type="NCBI Taxonomy" id="1543721"/>
    <lineage>
        <taxon>Bacteria</taxon>
        <taxon>Pseudomonadati</taxon>
        <taxon>Pseudomonadota</taxon>
        <taxon>Gammaproteobacteria</taxon>
        <taxon>Chromatiales</taxon>
        <taxon>Sedimenticolaceae</taxon>
        <taxon>Sedimenticola</taxon>
    </lineage>
</organism>
<dbReference type="Pfam" id="PF12796">
    <property type="entry name" value="Ank_2"/>
    <property type="match status" value="1"/>
</dbReference>
<feature type="transmembrane region" description="Helical" evidence="2">
    <location>
        <begin position="75"/>
        <end position="94"/>
    </location>
</feature>
<dbReference type="InterPro" id="IPR002110">
    <property type="entry name" value="Ankyrin_rpt"/>
</dbReference>
<evidence type="ECO:0000256" key="2">
    <source>
        <dbReference type="SAM" id="Phobius"/>
    </source>
</evidence>
<dbReference type="PANTHER" id="PTHR24118">
    <property type="entry name" value="POTE ANKYRIN DOMAIN"/>
    <property type="match status" value="1"/>
</dbReference>
<comment type="caution">
    <text evidence="3">The sequence shown here is derived from an EMBL/GenBank/DDBJ whole genome shotgun (WGS) entry which is preliminary data.</text>
</comment>
<dbReference type="PANTHER" id="PTHR24118:SF100">
    <property type="entry name" value="FYVE-TYPE DOMAIN-CONTAINING PROTEIN"/>
    <property type="match status" value="1"/>
</dbReference>
<name>A0A558CST3_9GAMM</name>
<dbReference type="Gene3D" id="1.25.40.20">
    <property type="entry name" value="Ankyrin repeat-containing domain"/>
    <property type="match status" value="2"/>
</dbReference>
<sequence>MDRIRKPRHASKAFGLAYLFFNAFLFVIVLVLAVQTSFSYSIFSPGWFYLAIPILGILSGIWIRKSQFGLFKTTLITISFLSSAFILFQAFVLGPQMDKVKAEKFKKLHHESEIQIEKSPELLFQAIYSNNIGLVRTQLASGVDVNAVNETGETALHATQDHNIASYLIEMGADIHAQDNQGMTPLFNKDIAIAELLLDSGADINHQSRDGNTPLIYYTYSGYLDGIKLLINRGADVGICNTDNHNARDIAEHFHPGSAVHQYLIGLHINNCSSDSLLIPSVKEKSKEGPIDLLFPERKD</sequence>
<dbReference type="AlphaFoldDB" id="A0A558CST3"/>
<evidence type="ECO:0000313" key="3">
    <source>
        <dbReference type="EMBL" id="TVT51837.1"/>
    </source>
</evidence>
<dbReference type="Proteomes" id="UP000317355">
    <property type="component" value="Unassembled WGS sequence"/>
</dbReference>
<dbReference type="PROSITE" id="PS50297">
    <property type="entry name" value="ANK_REP_REGION"/>
    <property type="match status" value="1"/>
</dbReference>
<dbReference type="PROSITE" id="PS50088">
    <property type="entry name" value="ANK_REPEAT"/>
    <property type="match status" value="1"/>
</dbReference>
<accession>A0A558CST3</accession>
<feature type="transmembrane region" description="Helical" evidence="2">
    <location>
        <begin position="12"/>
        <end position="34"/>
    </location>
</feature>
<feature type="repeat" description="ANK" evidence="1">
    <location>
        <begin position="210"/>
        <end position="242"/>
    </location>
</feature>
<keyword evidence="1" id="KW-0040">ANK repeat</keyword>
<dbReference type="EMBL" id="VMRY01000082">
    <property type="protein sequence ID" value="TVT51837.1"/>
    <property type="molecule type" value="Genomic_DNA"/>
</dbReference>
<keyword evidence="2" id="KW-0812">Transmembrane</keyword>
<reference evidence="3 4" key="1">
    <citation type="submission" date="2019-07" db="EMBL/GenBank/DDBJ databases">
        <title>The pathways for chlorine oxyanion respiration interact through the shared metabolite chlorate.</title>
        <authorList>
            <person name="Barnum T.P."/>
            <person name="Cheng Y."/>
            <person name="Hill K.A."/>
            <person name="Lucas L.N."/>
            <person name="Carlson H.K."/>
            <person name="Coates J.D."/>
        </authorList>
    </citation>
    <scope>NUCLEOTIDE SEQUENCE [LARGE SCALE GENOMIC DNA]</scope>
    <source>
        <strain evidence="3">BK-3</strain>
    </source>
</reference>
<proteinExistence type="predicted"/>